<gene>
    <name evidence="1" type="ORF">PV09_01171</name>
</gene>
<keyword evidence="2" id="KW-1185">Reference proteome</keyword>
<dbReference type="RefSeq" id="XP_016218113.1">
    <property type="nucleotide sequence ID" value="XM_016354018.1"/>
</dbReference>
<dbReference type="AlphaFoldDB" id="A0A0D2BAA0"/>
<dbReference type="VEuPathDB" id="FungiDB:PV09_01171"/>
<dbReference type="EMBL" id="KN847531">
    <property type="protein sequence ID" value="KIW08244.1"/>
    <property type="molecule type" value="Genomic_DNA"/>
</dbReference>
<dbReference type="HOGENOM" id="CLU_2185996_0_0_1"/>
<dbReference type="GeneID" id="27309144"/>
<organism evidence="1 2">
    <name type="scientific">Verruconis gallopava</name>
    <dbReference type="NCBI Taxonomy" id="253628"/>
    <lineage>
        <taxon>Eukaryota</taxon>
        <taxon>Fungi</taxon>
        <taxon>Dikarya</taxon>
        <taxon>Ascomycota</taxon>
        <taxon>Pezizomycotina</taxon>
        <taxon>Dothideomycetes</taxon>
        <taxon>Pleosporomycetidae</taxon>
        <taxon>Venturiales</taxon>
        <taxon>Sympoventuriaceae</taxon>
        <taxon>Verruconis</taxon>
    </lineage>
</organism>
<dbReference type="InParanoid" id="A0A0D2BAA0"/>
<reference evidence="1 2" key="1">
    <citation type="submission" date="2015-01" db="EMBL/GenBank/DDBJ databases">
        <title>The Genome Sequence of Ochroconis gallopava CBS43764.</title>
        <authorList>
            <consortium name="The Broad Institute Genomics Platform"/>
            <person name="Cuomo C."/>
            <person name="de Hoog S."/>
            <person name="Gorbushina A."/>
            <person name="Stielow B."/>
            <person name="Teixiera M."/>
            <person name="Abouelleil A."/>
            <person name="Chapman S.B."/>
            <person name="Priest M."/>
            <person name="Young S.K."/>
            <person name="Wortman J."/>
            <person name="Nusbaum C."/>
            <person name="Birren B."/>
        </authorList>
    </citation>
    <scope>NUCLEOTIDE SEQUENCE [LARGE SCALE GENOMIC DNA]</scope>
    <source>
        <strain evidence="1 2">CBS 43764</strain>
    </source>
</reference>
<accession>A0A0D2BAA0</accession>
<evidence type="ECO:0000313" key="1">
    <source>
        <dbReference type="EMBL" id="KIW08244.1"/>
    </source>
</evidence>
<protein>
    <submittedName>
        <fullName evidence="1">Uncharacterized protein</fullName>
    </submittedName>
</protein>
<sequence length="109" mass="13179">MLWACTVVHDQIMLEKWNRNTMPEPWTSIRFQSSFLRAYLQVLFPCTFPLRILKKWFSPRGFCLYDMTLRKQREGLTLDKPGHKYVFVSLGLCYIITKKIRYLRFPVRV</sequence>
<evidence type="ECO:0000313" key="2">
    <source>
        <dbReference type="Proteomes" id="UP000053259"/>
    </source>
</evidence>
<proteinExistence type="predicted"/>
<dbReference type="Proteomes" id="UP000053259">
    <property type="component" value="Unassembled WGS sequence"/>
</dbReference>
<name>A0A0D2BAA0_9PEZI</name>